<reference evidence="3 4" key="1">
    <citation type="submission" date="2018-06" db="EMBL/GenBank/DDBJ databases">
        <title>Genomic Encyclopedia of Type Strains, Phase IV (KMG-IV): sequencing the most valuable type-strain genomes for metagenomic binning, comparative biology and taxonomic classification.</title>
        <authorList>
            <person name="Goeker M."/>
        </authorList>
    </citation>
    <scope>NUCLEOTIDE SEQUENCE [LARGE SCALE GENOMIC DNA]</scope>
    <source>
        <strain evidence="3 4">DSM 25532</strain>
    </source>
</reference>
<organism evidence="3 4">
    <name type="scientific">Roseimicrobium gellanilyticum</name>
    <dbReference type="NCBI Taxonomy" id="748857"/>
    <lineage>
        <taxon>Bacteria</taxon>
        <taxon>Pseudomonadati</taxon>
        <taxon>Verrucomicrobiota</taxon>
        <taxon>Verrucomicrobiia</taxon>
        <taxon>Verrucomicrobiales</taxon>
        <taxon>Verrucomicrobiaceae</taxon>
        <taxon>Roseimicrobium</taxon>
    </lineage>
</organism>
<dbReference type="AlphaFoldDB" id="A0A366HD28"/>
<name>A0A366HD28_9BACT</name>
<feature type="transmembrane region" description="Helical" evidence="2">
    <location>
        <begin position="406"/>
        <end position="424"/>
    </location>
</feature>
<gene>
    <name evidence="3" type="ORF">DES53_10868</name>
</gene>
<comment type="caution">
    <text evidence="3">The sequence shown here is derived from an EMBL/GenBank/DDBJ whole genome shotgun (WGS) entry which is preliminary data.</text>
</comment>
<keyword evidence="2" id="KW-1133">Transmembrane helix</keyword>
<feature type="transmembrane region" description="Helical" evidence="2">
    <location>
        <begin position="365"/>
        <end position="386"/>
    </location>
</feature>
<evidence type="ECO:0000256" key="1">
    <source>
        <dbReference type="SAM" id="MobiDB-lite"/>
    </source>
</evidence>
<feature type="transmembrane region" description="Helical" evidence="2">
    <location>
        <begin position="192"/>
        <end position="214"/>
    </location>
</feature>
<feature type="transmembrane region" description="Helical" evidence="2">
    <location>
        <begin position="143"/>
        <end position="160"/>
    </location>
</feature>
<keyword evidence="3" id="KW-0012">Acyltransferase</keyword>
<feature type="region of interest" description="Disordered" evidence="1">
    <location>
        <begin position="1"/>
        <end position="51"/>
    </location>
</feature>
<dbReference type="GO" id="GO:0016746">
    <property type="term" value="F:acyltransferase activity"/>
    <property type="evidence" value="ECO:0007669"/>
    <property type="project" value="UniProtKB-KW"/>
</dbReference>
<keyword evidence="2" id="KW-0812">Transmembrane</keyword>
<feature type="compositionally biased region" description="Basic and acidic residues" evidence="1">
    <location>
        <begin position="1"/>
        <end position="12"/>
    </location>
</feature>
<feature type="transmembrane region" description="Helical" evidence="2">
    <location>
        <begin position="334"/>
        <end position="353"/>
    </location>
</feature>
<evidence type="ECO:0000313" key="3">
    <source>
        <dbReference type="EMBL" id="RBP40361.1"/>
    </source>
</evidence>
<accession>A0A366HD28</accession>
<evidence type="ECO:0000256" key="2">
    <source>
        <dbReference type="SAM" id="Phobius"/>
    </source>
</evidence>
<feature type="compositionally biased region" description="Low complexity" evidence="1">
    <location>
        <begin position="38"/>
        <end position="51"/>
    </location>
</feature>
<keyword evidence="4" id="KW-1185">Reference proteome</keyword>
<keyword evidence="3" id="KW-0808">Transferase</keyword>
<dbReference type="PANTHER" id="PTHR31061:SF24">
    <property type="entry name" value="LD22376P"/>
    <property type="match status" value="1"/>
</dbReference>
<keyword evidence="2" id="KW-0472">Membrane</keyword>
<dbReference type="PANTHER" id="PTHR31061">
    <property type="entry name" value="LD22376P"/>
    <property type="match status" value="1"/>
</dbReference>
<evidence type="ECO:0000313" key="4">
    <source>
        <dbReference type="Proteomes" id="UP000253426"/>
    </source>
</evidence>
<feature type="transmembrane region" description="Helical" evidence="2">
    <location>
        <begin position="303"/>
        <end position="322"/>
    </location>
</feature>
<feature type="transmembrane region" description="Helical" evidence="2">
    <location>
        <begin position="166"/>
        <end position="185"/>
    </location>
</feature>
<dbReference type="Proteomes" id="UP000253426">
    <property type="component" value="Unassembled WGS sequence"/>
</dbReference>
<protein>
    <submittedName>
        <fullName evidence="3">Putative acyltransferase</fullName>
    </submittedName>
</protein>
<dbReference type="EMBL" id="QNRR01000008">
    <property type="protein sequence ID" value="RBP40361.1"/>
    <property type="molecule type" value="Genomic_DNA"/>
</dbReference>
<proteinExistence type="predicted"/>
<feature type="transmembrane region" description="Helical" evidence="2">
    <location>
        <begin position="274"/>
        <end position="291"/>
    </location>
</feature>
<feature type="transmembrane region" description="Helical" evidence="2">
    <location>
        <begin position="100"/>
        <end position="123"/>
    </location>
</feature>
<sequence>MLRGADTSKDGSLRQTRQAPAVLDPDIPSHTRFPRMTAPSASSPAPSAAPSSGRLASLDGYRGFIMVLMASGSLGIPEVAKNLPDSGWATVAPWFDHVAWAGGVLWDMIQPAFMFMVGVAAAFSTAKRLERGDSWGAILRHAAVRALVLVLLGVLLASNWSKLTNWSFTNVLAQIGLGYFFLILLTRVSTRWQICIGAGLLIIYWALFACWPASPPPAASTIKWMQPHDVLSGFFAKWNPHVNAAATFDRWFLNLFPRTEPYVYGGGGYQTLNFVPSLVTMLLGLICGERLRRKDSSRTKLRVLVVAGVALMAAGLVAGIFVCPIVKRIWTPSWTLWSGGIVILMLAAFYAVMDIKGWKRWAMPLTVVGMNSITVYLLFQLSGGWIRETLARHLGADWFTGPYGPMMSRLGVLAVIWLLCWWLWRQKVFLRI</sequence>